<dbReference type="Proteomes" id="UP000305778">
    <property type="component" value="Unassembled WGS sequence"/>
</dbReference>
<comment type="caution">
    <text evidence="2">The sequence shown here is derived from an EMBL/GenBank/DDBJ whole genome shotgun (WGS) entry which is preliminary data.</text>
</comment>
<evidence type="ECO:0000256" key="1">
    <source>
        <dbReference type="SAM" id="MobiDB-lite"/>
    </source>
</evidence>
<sequence>MDQPQWVARDQAVSRRVIFNGRIDKVVDYFGGASPFAGPQAYLVEQRNYVLRPHFHPVDQFQILYGAPGALFGRWPVGGLVAHYADAHTVYGPLTGGDPPLRYFTLRAEPTQATEFMPESRALLPQRAGRSLHRELGPAAGDAGPAAAASSTLLEDERDGLWIGCTAGEPGAMISVPEAGPGGQFLFVVAGAVESAGAWYPPESIGWQPCGSGGWAGTAGSDGVRILVLRYPRRAGTGARPAAPDTGQRPARFRKGDDHE</sequence>
<name>A0A4U0SJ46_9ACTN</name>
<feature type="region of interest" description="Disordered" evidence="1">
    <location>
        <begin position="236"/>
        <end position="260"/>
    </location>
</feature>
<proteinExistence type="predicted"/>
<keyword evidence="3" id="KW-1185">Reference proteome</keyword>
<feature type="compositionally biased region" description="Low complexity" evidence="1">
    <location>
        <begin position="236"/>
        <end position="247"/>
    </location>
</feature>
<accession>A0A4U0SJ46</accession>
<dbReference type="OrthoDB" id="5181753at2"/>
<dbReference type="RefSeq" id="WP_136729522.1">
    <property type="nucleotide sequence ID" value="NZ_SUMC01000087.1"/>
</dbReference>
<dbReference type="EMBL" id="SUMC01000087">
    <property type="protein sequence ID" value="TKA00305.1"/>
    <property type="molecule type" value="Genomic_DNA"/>
</dbReference>
<dbReference type="AlphaFoldDB" id="A0A4U0SJ46"/>
<evidence type="ECO:0000313" key="3">
    <source>
        <dbReference type="Proteomes" id="UP000305778"/>
    </source>
</evidence>
<organism evidence="2 3">
    <name type="scientific">Actinacidiphila oryziradicis</name>
    <dbReference type="NCBI Taxonomy" id="2571141"/>
    <lineage>
        <taxon>Bacteria</taxon>
        <taxon>Bacillati</taxon>
        <taxon>Actinomycetota</taxon>
        <taxon>Actinomycetes</taxon>
        <taxon>Kitasatosporales</taxon>
        <taxon>Streptomycetaceae</taxon>
        <taxon>Actinacidiphila</taxon>
    </lineage>
</organism>
<evidence type="ECO:0000313" key="2">
    <source>
        <dbReference type="EMBL" id="TKA00305.1"/>
    </source>
</evidence>
<gene>
    <name evidence="2" type="ORF">FCI23_43100</name>
</gene>
<protein>
    <submittedName>
        <fullName evidence="2">Uncharacterized protein</fullName>
    </submittedName>
</protein>
<reference evidence="2 3" key="1">
    <citation type="submission" date="2019-04" db="EMBL/GenBank/DDBJ databases">
        <title>Streptomyces oryziradicis sp. nov., a novel actinomycete isolated from rhizosphere soil of rice (Oryza sativa L.).</title>
        <authorList>
            <person name="Li C."/>
        </authorList>
    </citation>
    <scope>NUCLEOTIDE SEQUENCE [LARGE SCALE GENOMIC DNA]</scope>
    <source>
        <strain evidence="2 3">NEAU-C40</strain>
    </source>
</reference>